<dbReference type="Proteomes" id="UP000244571">
    <property type="component" value="Chromosome"/>
</dbReference>
<dbReference type="EMBL" id="CP028901">
    <property type="protein sequence ID" value="AWB34466.1"/>
    <property type="molecule type" value="Genomic_DNA"/>
</dbReference>
<organism evidence="6 7">
    <name type="scientific">Orrella marina</name>
    <dbReference type="NCBI Taxonomy" id="2163011"/>
    <lineage>
        <taxon>Bacteria</taxon>
        <taxon>Pseudomonadati</taxon>
        <taxon>Pseudomonadota</taxon>
        <taxon>Betaproteobacteria</taxon>
        <taxon>Burkholderiales</taxon>
        <taxon>Alcaligenaceae</taxon>
        <taxon>Orrella</taxon>
    </lineage>
</organism>
<proteinExistence type="predicted"/>
<dbReference type="SUPFAM" id="SSF56425">
    <property type="entry name" value="Succinate dehydrogenase/fumarate reductase flavoprotein, catalytic domain"/>
    <property type="match status" value="1"/>
</dbReference>
<comment type="cofactor">
    <cofactor evidence="1">
        <name>FAD</name>
        <dbReference type="ChEBI" id="CHEBI:57692"/>
    </cofactor>
</comment>
<evidence type="ECO:0000256" key="4">
    <source>
        <dbReference type="ARBA" id="ARBA00023002"/>
    </source>
</evidence>
<dbReference type="Gene3D" id="3.50.50.60">
    <property type="entry name" value="FAD/NAD(P)-binding domain"/>
    <property type="match status" value="1"/>
</dbReference>
<gene>
    <name evidence="6" type="ORF">DBV39_12945</name>
</gene>
<keyword evidence="2" id="KW-0285">Flavoprotein</keyword>
<dbReference type="InterPro" id="IPR003953">
    <property type="entry name" value="FAD-dep_OxRdtase_2_FAD-bd"/>
</dbReference>
<reference evidence="6 7" key="1">
    <citation type="submission" date="2018-04" db="EMBL/GenBank/DDBJ databases">
        <title>Bordetella sp. HZ20 isolated from seawater.</title>
        <authorList>
            <person name="Sun C."/>
        </authorList>
    </citation>
    <scope>NUCLEOTIDE SEQUENCE [LARGE SCALE GENOMIC DNA]</scope>
    <source>
        <strain evidence="6 7">HZ20</strain>
    </source>
</reference>
<protein>
    <recommendedName>
        <fullName evidence="5">FAD-dependent oxidoreductase 2 FAD-binding domain-containing protein</fullName>
    </recommendedName>
</protein>
<dbReference type="GO" id="GO:0016491">
    <property type="term" value="F:oxidoreductase activity"/>
    <property type="evidence" value="ECO:0007669"/>
    <property type="project" value="UniProtKB-KW"/>
</dbReference>
<dbReference type="Pfam" id="PF00890">
    <property type="entry name" value="FAD_binding_2"/>
    <property type="match status" value="1"/>
</dbReference>
<dbReference type="AlphaFoldDB" id="A0A2R4XKY8"/>
<keyword evidence="4" id="KW-0560">Oxidoreductase</keyword>
<evidence type="ECO:0000256" key="1">
    <source>
        <dbReference type="ARBA" id="ARBA00001974"/>
    </source>
</evidence>
<evidence type="ECO:0000313" key="7">
    <source>
        <dbReference type="Proteomes" id="UP000244571"/>
    </source>
</evidence>
<dbReference type="PANTHER" id="PTHR43400">
    <property type="entry name" value="FUMARATE REDUCTASE"/>
    <property type="match status" value="1"/>
</dbReference>
<dbReference type="InterPro" id="IPR036188">
    <property type="entry name" value="FAD/NAD-bd_sf"/>
</dbReference>
<evidence type="ECO:0000259" key="5">
    <source>
        <dbReference type="Pfam" id="PF00890"/>
    </source>
</evidence>
<keyword evidence="3" id="KW-0274">FAD</keyword>
<sequence>MQSRFEEAAVFKSDASLTGARIISRWSRMQVNEWDQQADIVVVGFGGAGSAAAITAADAGASVILLDKAPEHAVGGNTRVAAQGYFNPSDPDKAITYFNALCGPFEVPQEMVTVWAKENCRNNEWLESIGGDPQEHQHQPAGIEYPDLPGSDCVHKYHHGDILGYSKTWEFLEQSVKSRSAIQIHYEMPATDLIQHADGSIAGVVAEHHGKSVRIKARKAVILTCGGFENNQEMIRNFLPGLKYCYTSGSPYNEGDGIRMAMQVGADLWHMNNYAGPSMAFKAPDVPTTFSLVPLHFSLEPTGGMVVVGPDAKRFTDEKYKHKHGKVNVGGQWMPMPVRCPMYMIFDQALMDAGPLYDGAPTHGWTQIMERYQWSEDNRAELAKGWIKSAPDLQSMASLLGLDAVALRETVNRWNQHVANGHDPEFGRTKMMNPLADGPLYAMEISPSMLNTQGGPRRNEKAQILRPNGQPVGRLYSAGEMGSIFSYLYQGTGNIGECFAFGRIAATEAVALPAC</sequence>
<evidence type="ECO:0000313" key="6">
    <source>
        <dbReference type="EMBL" id="AWB34466.1"/>
    </source>
</evidence>
<evidence type="ECO:0000256" key="2">
    <source>
        <dbReference type="ARBA" id="ARBA00022630"/>
    </source>
</evidence>
<dbReference type="SUPFAM" id="SSF51905">
    <property type="entry name" value="FAD/NAD(P)-binding domain"/>
    <property type="match status" value="1"/>
</dbReference>
<dbReference type="InterPro" id="IPR050315">
    <property type="entry name" value="FAD-oxidoreductase_2"/>
</dbReference>
<dbReference type="Gene3D" id="3.90.700.10">
    <property type="entry name" value="Succinate dehydrogenase/fumarate reductase flavoprotein, catalytic domain"/>
    <property type="match status" value="1"/>
</dbReference>
<evidence type="ECO:0000256" key="3">
    <source>
        <dbReference type="ARBA" id="ARBA00022827"/>
    </source>
</evidence>
<accession>A0A2R4XKY8</accession>
<dbReference type="KEGG" id="boz:DBV39_12945"/>
<dbReference type="PANTHER" id="PTHR43400:SF10">
    <property type="entry name" value="3-OXOSTEROID 1-DEHYDROGENASE"/>
    <property type="match status" value="1"/>
</dbReference>
<keyword evidence="7" id="KW-1185">Reference proteome</keyword>
<name>A0A2R4XKY8_9BURK</name>
<dbReference type="GO" id="GO:0008202">
    <property type="term" value="P:steroid metabolic process"/>
    <property type="evidence" value="ECO:0007669"/>
    <property type="project" value="UniProtKB-ARBA"/>
</dbReference>
<dbReference type="InterPro" id="IPR027477">
    <property type="entry name" value="Succ_DH/fumarate_Rdtase_cat_sf"/>
</dbReference>
<feature type="domain" description="FAD-dependent oxidoreductase 2 FAD-binding" evidence="5">
    <location>
        <begin position="39"/>
        <end position="494"/>
    </location>
</feature>